<keyword evidence="3" id="KW-1185">Reference proteome</keyword>
<dbReference type="EMBL" id="JBBPBN010000204">
    <property type="protein sequence ID" value="KAK8972760.1"/>
    <property type="molecule type" value="Genomic_DNA"/>
</dbReference>
<name>A0ABR2N9B0_9ROSI</name>
<dbReference type="Proteomes" id="UP001396334">
    <property type="component" value="Unassembled WGS sequence"/>
</dbReference>
<accession>A0ABR2N9B0</accession>
<feature type="region of interest" description="Disordered" evidence="1">
    <location>
        <begin position="34"/>
        <end position="53"/>
    </location>
</feature>
<gene>
    <name evidence="2" type="ORF">V6N11_055123</name>
</gene>
<comment type="caution">
    <text evidence="2">The sequence shown here is derived from an EMBL/GenBank/DDBJ whole genome shotgun (WGS) entry which is preliminary data.</text>
</comment>
<evidence type="ECO:0000256" key="1">
    <source>
        <dbReference type="SAM" id="MobiDB-lite"/>
    </source>
</evidence>
<sequence>MAKPRRCVRGVGQAPIHLDEVEIEHGVEETLPPPPPVFGEANEGGAGPQGGVGPQVAQGPTVERLRKLGGVEFNGLSPERSEAWLESTIRILGKMECTDARKLGCVVSLLQGDAYAWWTMVISSLDEDYEIQFVRLSQYAPESILMSWLLELRIYSGAEDFLLELAGLAEVRDQLVGIEIVPIGTRIGDISLSLGVGVVTPGEATRAKGISIELLNVLGVVGAVGKEGERIVKVKDLKPKRIKGYLKYPCGNGYKEVTVLPSRDIVYDQAKQLFGLRHKPITLQDALPRSDSQPRYSSKARPLSLFETSPLSSC</sequence>
<protein>
    <submittedName>
        <fullName evidence="2">Uncharacterized protein</fullName>
    </submittedName>
</protein>
<feature type="compositionally biased region" description="Gly residues" evidence="1">
    <location>
        <begin position="42"/>
        <end position="53"/>
    </location>
</feature>
<reference evidence="2 3" key="1">
    <citation type="journal article" date="2024" name="G3 (Bethesda)">
        <title>Genome assembly of Hibiscus sabdariffa L. provides insights into metabolisms of medicinal natural products.</title>
        <authorList>
            <person name="Kim T."/>
        </authorList>
    </citation>
    <scope>NUCLEOTIDE SEQUENCE [LARGE SCALE GENOMIC DNA]</scope>
    <source>
        <strain evidence="2">TK-2024</strain>
        <tissue evidence="2">Old leaves</tissue>
    </source>
</reference>
<organism evidence="2 3">
    <name type="scientific">Hibiscus sabdariffa</name>
    <name type="common">roselle</name>
    <dbReference type="NCBI Taxonomy" id="183260"/>
    <lineage>
        <taxon>Eukaryota</taxon>
        <taxon>Viridiplantae</taxon>
        <taxon>Streptophyta</taxon>
        <taxon>Embryophyta</taxon>
        <taxon>Tracheophyta</taxon>
        <taxon>Spermatophyta</taxon>
        <taxon>Magnoliopsida</taxon>
        <taxon>eudicotyledons</taxon>
        <taxon>Gunneridae</taxon>
        <taxon>Pentapetalae</taxon>
        <taxon>rosids</taxon>
        <taxon>malvids</taxon>
        <taxon>Malvales</taxon>
        <taxon>Malvaceae</taxon>
        <taxon>Malvoideae</taxon>
        <taxon>Hibiscus</taxon>
    </lineage>
</organism>
<evidence type="ECO:0000313" key="2">
    <source>
        <dbReference type="EMBL" id="KAK8972760.1"/>
    </source>
</evidence>
<evidence type="ECO:0000313" key="3">
    <source>
        <dbReference type="Proteomes" id="UP001396334"/>
    </source>
</evidence>
<proteinExistence type="predicted"/>